<protein>
    <recommendedName>
        <fullName evidence="2">Clr5 domain-containing protein</fullName>
    </recommendedName>
</protein>
<dbReference type="EMBL" id="FJOG01000010">
    <property type="protein sequence ID" value="CZR57689.1"/>
    <property type="molecule type" value="Genomic_DNA"/>
</dbReference>
<sequence length="529" mass="60369">MMALLHGFSATERQYKRRITAWNLQKNVKDADMRVILRKKLKRELEGGKESEFYVNERPVPPHKMARFAKRNEMTDDMILEEQMPTPSYITCYTPGTHNDEETSDDDLDQTATQPIAIHELPLSSEAMEMEMKMEVDVETLFDDLTALAAISEDRSFSDHAGVSTDVNLEFGEILWPVVLPDVYIDSATELAALLTAFLQYTSWDDLVMSASLAEHWKTNTHWTPPPLLTWVQRTISGQPHVFLNVVLILIYQFKEAVPWETYSSSVRGITDAYGTDDMEKLLLGVALMTGDMLFRRWQYAHEWVLKKMALKKWAGCCGLKEKDLAVVEVGFLKKIPKDILASKEKWSRWMTKLKARQEDCHQYKFLYKSTSEAYLEEAQSQIRQQSLPKRSKPGPYIKTYGSAPPANSFMELANRGSSKSASPLNLLRSTRISGESPFERCSPRYHLSDSPDYYHRDISSSNPLSLLPPLPIRSSSMKGSAVPSKMHIRQDDRSLVENDQKEKELTSLSELDLALDWPPLEDGDEIAI</sequence>
<organism evidence="3 4">
    <name type="scientific">Phialocephala subalpina</name>
    <dbReference type="NCBI Taxonomy" id="576137"/>
    <lineage>
        <taxon>Eukaryota</taxon>
        <taxon>Fungi</taxon>
        <taxon>Dikarya</taxon>
        <taxon>Ascomycota</taxon>
        <taxon>Pezizomycotina</taxon>
        <taxon>Leotiomycetes</taxon>
        <taxon>Helotiales</taxon>
        <taxon>Mollisiaceae</taxon>
        <taxon>Phialocephala</taxon>
        <taxon>Phialocephala fortinii species complex</taxon>
    </lineage>
</organism>
<evidence type="ECO:0000313" key="4">
    <source>
        <dbReference type="Proteomes" id="UP000184330"/>
    </source>
</evidence>
<evidence type="ECO:0000256" key="1">
    <source>
        <dbReference type="SAM" id="MobiDB-lite"/>
    </source>
</evidence>
<dbReference type="PANTHER" id="PTHR38788:SF3">
    <property type="entry name" value="CLR5 DOMAIN-CONTAINING PROTEIN"/>
    <property type="match status" value="1"/>
</dbReference>
<dbReference type="STRING" id="576137.A0A1L7WY49"/>
<reference evidence="3 4" key="1">
    <citation type="submission" date="2016-03" db="EMBL/GenBank/DDBJ databases">
        <authorList>
            <person name="Ploux O."/>
        </authorList>
    </citation>
    <scope>NUCLEOTIDE SEQUENCE [LARGE SCALE GENOMIC DNA]</scope>
    <source>
        <strain evidence="3 4">UAMH 11012</strain>
    </source>
</reference>
<dbReference type="AlphaFoldDB" id="A0A1L7WY49"/>
<evidence type="ECO:0000259" key="2">
    <source>
        <dbReference type="Pfam" id="PF14420"/>
    </source>
</evidence>
<dbReference type="OrthoDB" id="5986190at2759"/>
<dbReference type="Pfam" id="PF14420">
    <property type="entry name" value="Clr5"/>
    <property type="match status" value="1"/>
</dbReference>
<name>A0A1L7WY49_9HELO</name>
<evidence type="ECO:0000313" key="3">
    <source>
        <dbReference type="EMBL" id="CZR57689.1"/>
    </source>
</evidence>
<proteinExistence type="predicted"/>
<gene>
    <name evidence="3" type="ORF">PAC_07578</name>
</gene>
<dbReference type="PANTHER" id="PTHR38788">
    <property type="entry name" value="CLR5 DOMAIN-CONTAINING PROTEIN"/>
    <property type="match status" value="1"/>
</dbReference>
<dbReference type="Proteomes" id="UP000184330">
    <property type="component" value="Unassembled WGS sequence"/>
</dbReference>
<feature type="domain" description="Clr5" evidence="2">
    <location>
        <begin position="2"/>
        <end position="26"/>
    </location>
</feature>
<accession>A0A1L7WY49</accession>
<feature type="region of interest" description="Disordered" evidence="1">
    <location>
        <begin position="470"/>
        <end position="504"/>
    </location>
</feature>
<keyword evidence="4" id="KW-1185">Reference proteome</keyword>
<dbReference type="InterPro" id="IPR025676">
    <property type="entry name" value="Clr5_dom"/>
</dbReference>
<feature type="compositionally biased region" description="Basic and acidic residues" evidence="1">
    <location>
        <begin position="489"/>
        <end position="504"/>
    </location>
</feature>